<dbReference type="CDD" id="cd07346">
    <property type="entry name" value="ABC_6TM_exporters"/>
    <property type="match status" value="1"/>
</dbReference>
<evidence type="ECO:0000259" key="9">
    <source>
        <dbReference type="PROSITE" id="PS50929"/>
    </source>
</evidence>
<proteinExistence type="predicted"/>
<dbReference type="InterPro" id="IPR003593">
    <property type="entry name" value="AAA+_ATPase"/>
</dbReference>
<dbReference type="Proteomes" id="UP001216907">
    <property type="component" value="Unassembled WGS sequence"/>
</dbReference>
<dbReference type="PROSITE" id="PS50929">
    <property type="entry name" value="ABC_TM1F"/>
    <property type="match status" value="1"/>
</dbReference>
<evidence type="ECO:0000313" key="10">
    <source>
        <dbReference type="EMBL" id="MDG3007910.1"/>
    </source>
</evidence>
<evidence type="ECO:0000256" key="6">
    <source>
        <dbReference type="ARBA" id="ARBA00023136"/>
    </source>
</evidence>
<accession>A0ABT6FK29</accession>
<evidence type="ECO:0000313" key="11">
    <source>
        <dbReference type="Proteomes" id="UP001216907"/>
    </source>
</evidence>
<feature type="transmembrane region" description="Helical" evidence="7">
    <location>
        <begin position="187"/>
        <end position="209"/>
    </location>
</feature>
<evidence type="ECO:0000256" key="4">
    <source>
        <dbReference type="ARBA" id="ARBA00022840"/>
    </source>
</evidence>
<evidence type="ECO:0000256" key="5">
    <source>
        <dbReference type="ARBA" id="ARBA00022989"/>
    </source>
</evidence>
<organism evidence="10 11">
    <name type="scientific">Paludisphaera mucosa</name>
    <dbReference type="NCBI Taxonomy" id="3030827"/>
    <lineage>
        <taxon>Bacteria</taxon>
        <taxon>Pseudomonadati</taxon>
        <taxon>Planctomycetota</taxon>
        <taxon>Planctomycetia</taxon>
        <taxon>Isosphaerales</taxon>
        <taxon>Isosphaeraceae</taxon>
        <taxon>Paludisphaera</taxon>
    </lineage>
</organism>
<dbReference type="PROSITE" id="PS50893">
    <property type="entry name" value="ABC_TRANSPORTER_2"/>
    <property type="match status" value="1"/>
</dbReference>
<dbReference type="InterPro" id="IPR011527">
    <property type="entry name" value="ABC1_TM_dom"/>
</dbReference>
<dbReference type="RefSeq" id="WP_277864180.1">
    <property type="nucleotide sequence ID" value="NZ_JARRAG010000002.1"/>
</dbReference>
<dbReference type="InterPro" id="IPR039421">
    <property type="entry name" value="Type_1_exporter"/>
</dbReference>
<dbReference type="InterPro" id="IPR036640">
    <property type="entry name" value="ABC1_TM_sf"/>
</dbReference>
<dbReference type="Gene3D" id="3.40.50.300">
    <property type="entry name" value="P-loop containing nucleotide triphosphate hydrolases"/>
    <property type="match status" value="1"/>
</dbReference>
<dbReference type="PANTHER" id="PTHR24221">
    <property type="entry name" value="ATP-BINDING CASSETTE SUB-FAMILY B"/>
    <property type="match status" value="1"/>
</dbReference>
<dbReference type="InterPro" id="IPR017871">
    <property type="entry name" value="ABC_transporter-like_CS"/>
</dbReference>
<dbReference type="PANTHER" id="PTHR24221:SF654">
    <property type="entry name" value="ATP-BINDING CASSETTE SUB-FAMILY B MEMBER 6"/>
    <property type="match status" value="1"/>
</dbReference>
<keyword evidence="3" id="KW-0547">Nucleotide-binding</keyword>
<comment type="caution">
    <text evidence="10">The sequence shown here is derived from an EMBL/GenBank/DDBJ whole genome shotgun (WGS) entry which is preliminary data.</text>
</comment>
<dbReference type="SUPFAM" id="SSF90123">
    <property type="entry name" value="ABC transporter transmembrane region"/>
    <property type="match status" value="1"/>
</dbReference>
<gene>
    <name evidence="10" type="ORF">PZE19_29455</name>
</gene>
<name>A0ABT6FK29_9BACT</name>
<evidence type="ECO:0000256" key="1">
    <source>
        <dbReference type="ARBA" id="ARBA00004651"/>
    </source>
</evidence>
<feature type="transmembrane region" description="Helical" evidence="7">
    <location>
        <begin position="159"/>
        <end position="181"/>
    </location>
</feature>
<feature type="transmembrane region" description="Helical" evidence="7">
    <location>
        <begin position="277"/>
        <end position="296"/>
    </location>
</feature>
<keyword evidence="11" id="KW-1185">Reference proteome</keyword>
<reference evidence="10 11" key="1">
    <citation type="submission" date="2023-03" db="EMBL/GenBank/DDBJ databases">
        <title>Paludisphaera mucosa sp. nov. a novel planctomycete from northern fen.</title>
        <authorList>
            <person name="Ivanova A."/>
        </authorList>
    </citation>
    <scope>NUCLEOTIDE SEQUENCE [LARGE SCALE GENOMIC DNA]</scope>
    <source>
        <strain evidence="10 11">Pla2</strain>
    </source>
</reference>
<dbReference type="EMBL" id="JARRAG010000002">
    <property type="protein sequence ID" value="MDG3007910.1"/>
    <property type="molecule type" value="Genomic_DNA"/>
</dbReference>
<feature type="domain" description="ABC transporter" evidence="8">
    <location>
        <begin position="368"/>
        <end position="606"/>
    </location>
</feature>
<dbReference type="InterPro" id="IPR027417">
    <property type="entry name" value="P-loop_NTPase"/>
</dbReference>
<dbReference type="Pfam" id="PF00664">
    <property type="entry name" value="ABC_membrane"/>
    <property type="match status" value="1"/>
</dbReference>
<keyword evidence="6 7" id="KW-0472">Membrane</keyword>
<keyword evidence="4 10" id="KW-0067">ATP-binding</keyword>
<protein>
    <submittedName>
        <fullName evidence="10">ABC transporter ATP-binding protein</fullName>
    </submittedName>
</protein>
<evidence type="ECO:0000259" key="8">
    <source>
        <dbReference type="PROSITE" id="PS50893"/>
    </source>
</evidence>
<dbReference type="InterPro" id="IPR003439">
    <property type="entry name" value="ABC_transporter-like_ATP-bd"/>
</dbReference>
<feature type="transmembrane region" description="Helical" evidence="7">
    <location>
        <begin position="39"/>
        <end position="61"/>
    </location>
</feature>
<evidence type="ECO:0000256" key="3">
    <source>
        <dbReference type="ARBA" id="ARBA00022741"/>
    </source>
</evidence>
<dbReference type="PROSITE" id="PS00211">
    <property type="entry name" value="ABC_TRANSPORTER_1"/>
    <property type="match status" value="1"/>
</dbReference>
<feature type="domain" description="ABC transmembrane type-1" evidence="9">
    <location>
        <begin position="40"/>
        <end position="331"/>
    </location>
</feature>
<keyword evidence="2 7" id="KW-0812">Transmembrane</keyword>
<comment type="subcellular location">
    <subcellularLocation>
        <location evidence="1">Cell membrane</location>
        <topology evidence="1">Multi-pass membrane protein</topology>
    </subcellularLocation>
</comment>
<keyword evidence="5 7" id="KW-1133">Transmembrane helix</keyword>
<dbReference type="Gene3D" id="1.20.1560.10">
    <property type="entry name" value="ABC transporter type 1, transmembrane domain"/>
    <property type="match status" value="1"/>
</dbReference>
<sequence>MARESVARRLREVGRELSRIRRRGGQVWRLVPWRHRASLAMALVVMGLASAGGTASAIFLGKLVNAIGPSADGRNRPADEIARTAAGYLALIGMGYLVRETMNVLRRFLVERACTRIDKDMCVRLVSHLMKVDLASLAQDQVGALYGRVTRSADGFVRFLRISFLDFVPALFTGGFAISYAVTQQPWVALAMLGVVPISLGLTVAQIVTQKGVRLDLLRTRERMDGTVVEQLSGIDYVRASNTHKREVRRVAKAAERKRSMELRHHFQMSLFGCGKALNEGLFHLVVLALAVSFYMHGRINLGDIFTFSVLYLNVMAPLNEVHRFIDEAHESSLRVGDLIGLLREPIDPSFKPVDPRTPVLALGEPLFVAEDVGVRYPRTIENGRQALEGLSLVVRHGETIGMAGRSGCGKTTWLRVLMRLVHPTSGRVWFGGVPLESVSRESIGDLVGYVGQNPFVFSGSIAQNIAYGCRDVTHEGIRRAAEAACIHDEIMMMPGGYRARVAERGQNLSGGQRQRIALARIFLKNPPILILDEGTSALDNISERRVQKAVDAARADRTVILVAHRLTTLLDTDRILVFEDGKVVESGTYGQLVQADGHFADLVRSAEQGRLDPPTDPAAPAEVVEAIERGEG</sequence>
<evidence type="ECO:0000256" key="7">
    <source>
        <dbReference type="SAM" id="Phobius"/>
    </source>
</evidence>
<dbReference type="Pfam" id="PF00005">
    <property type="entry name" value="ABC_tran"/>
    <property type="match status" value="1"/>
</dbReference>
<dbReference type="SUPFAM" id="SSF52540">
    <property type="entry name" value="P-loop containing nucleoside triphosphate hydrolases"/>
    <property type="match status" value="1"/>
</dbReference>
<evidence type="ECO:0000256" key="2">
    <source>
        <dbReference type="ARBA" id="ARBA00022692"/>
    </source>
</evidence>
<feature type="transmembrane region" description="Helical" evidence="7">
    <location>
        <begin position="81"/>
        <end position="98"/>
    </location>
</feature>
<dbReference type="GO" id="GO:0005524">
    <property type="term" value="F:ATP binding"/>
    <property type="evidence" value="ECO:0007669"/>
    <property type="project" value="UniProtKB-KW"/>
</dbReference>
<dbReference type="SMART" id="SM00382">
    <property type="entry name" value="AAA"/>
    <property type="match status" value="1"/>
</dbReference>